<protein>
    <recommendedName>
        <fullName evidence="3">F-box domain-containing protein</fullName>
    </recommendedName>
</protein>
<accession>A0ABQ0KX37</accession>
<gene>
    <name evidence="1" type="ORF">MCHLO_00403</name>
</gene>
<dbReference type="EMBL" id="DF838208">
    <property type="protein sequence ID" value="GAT42699.1"/>
    <property type="molecule type" value="Genomic_DNA"/>
</dbReference>
<evidence type="ECO:0008006" key="3">
    <source>
        <dbReference type="Google" id="ProtNLM"/>
    </source>
</evidence>
<dbReference type="Proteomes" id="UP000815677">
    <property type="component" value="Unassembled WGS sequence"/>
</dbReference>
<sequence length="530" mass="59433">MADFHSVDNMHALESAPPPTQDRLFLEKLDCAIANARATANDVAQEIHHLETLRADVCARLARITFPISNLPPELLSRIFLATLPSHGRVRPAPRSPPIVFLRVCKYWTKVAISTPQLWSSIDYIPSEWARARGTREVPTAIVAIWATRSSAAPLSWTQRAPWAPRREYFGSRDAVAPVNEEYIETDAEDPINAARLWRLETDAEAHNGRGLEGFLPLRTPLPLLRCLSARLHPQKLADILAHAPQLSEMNVFVTSRDFRVSSTVLRQLKVESLMTVQAALRILRDCPQLTHFKCFVPGCNRGCVLPTHPTVQHANLRSIELEGPLEDPGLLAYLDLPALTCLKARHNLTNLLQFTGPQLLSANLSELWMTVTVSSAENIADDLRRVANVEDIHLRVTSGQLTPVIVALDDETLLPRLRGLTITYVNRYSVDLDYNRILEMLDGRASTLESFNLVFNMPSKQDPYISFVWRPRKWAAAGLERLIKAGMGLTIRFDASDADEVAVWPESVVLDPTEDFELNSVYNFRVDVA</sequence>
<reference evidence="1" key="1">
    <citation type="submission" date="2014-09" db="EMBL/GenBank/DDBJ databases">
        <title>Genome sequence of the luminous mushroom Mycena chlorophos for searching fungal bioluminescence genes.</title>
        <authorList>
            <person name="Tanaka Y."/>
            <person name="Kasuga D."/>
            <person name="Oba Y."/>
            <person name="Hase S."/>
            <person name="Sato K."/>
            <person name="Oba Y."/>
            <person name="Sakakibara Y."/>
        </authorList>
    </citation>
    <scope>NUCLEOTIDE SEQUENCE</scope>
</reference>
<organism evidence="1 2">
    <name type="scientific">Mycena chlorophos</name>
    <name type="common">Agaric fungus</name>
    <name type="synonym">Agaricus chlorophos</name>
    <dbReference type="NCBI Taxonomy" id="658473"/>
    <lineage>
        <taxon>Eukaryota</taxon>
        <taxon>Fungi</taxon>
        <taxon>Dikarya</taxon>
        <taxon>Basidiomycota</taxon>
        <taxon>Agaricomycotina</taxon>
        <taxon>Agaricomycetes</taxon>
        <taxon>Agaricomycetidae</taxon>
        <taxon>Agaricales</taxon>
        <taxon>Marasmiineae</taxon>
        <taxon>Mycenaceae</taxon>
        <taxon>Mycena</taxon>
    </lineage>
</organism>
<evidence type="ECO:0000313" key="2">
    <source>
        <dbReference type="Proteomes" id="UP000815677"/>
    </source>
</evidence>
<proteinExistence type="predicted"/>
<dbReference type="Gene3D" id="1.20.1280.50">
    <property type="match status" value="1"/>
</dbReference>
<evidence type="ECO:0000313" key="1">
    <source>
        <dbReference type="EMBL" id="GAT42699.1"/>
    </source>
</evidence>
<keyword evidence="2" id="KW-1185">Reference proteome</keyword>
<name>A0ABQ0KX37_MYCCL</name>